<dbReference type="Proteomes" id="UP000236333">
    <property type="component" value="Unassembled WGS sequence"/>
</dbReference>
<evidence type="ECO:0000313" key="5">
    <source>
        <dbReference type="EMBL" id="PNH07671.1"/>
    </source>
</evidence>
<keyword evidence="6" id="KW-1185">Reference proteome</keyword>
<accession>A0A2J8A581</accession>
<protein>
    <recommendedName>
        <fullName evidence="4">Carbohydrate kinase FGGY C-terminal domain-containing protein</fullName>
    </recommendedName>
</protein>
<evidence type="ECO:0000313" key="6">
    <source>
        <dbReference type="Proteomes" id="UP000236333"/>
    </source>
</evidence>
<evidence type="ECO:0000256" key="2">
    <source>
        <dbReference type="ARBA" id="ARBA00022679"/>
    </source>
</evidence>
<organism evidence="5 6">
    <name type="scientific">Tetrabaena socialis</name>
    <dbReference type="NCBI Taxonomy" id="47790"/>
    <lineage>
        <taxon>Eukaryota</taxon>
        <taxon>Viridiplantae</taxon>
        <taxon>Chlorophyta</taxon>
        <taxon>core chlorophytes</taxon>
        <taxon>Chlorophyceae</taxon>
        <taxon>CS clade</taxon>
        <taxon>Chlamydomonadales</taxon>
        <taxon>Tetrabaenaceae</taxon>
        <taxon>Tetrabaena</taxon>
    </lineage>
</organism>
<dbReference type="SUPFAM" id="SSF53067">
    <property type="entry name" value="Actin-like ATPase domain"/>
    <property type="match status" value="1"/>
</dbReference>
<dbReference type="GO" id="GO:0005997">
    <property type="term" value="P:xylulose metabolic process"/>
    <property type="evidence" value="ECO:0007669"/>
    <property type="project" value="TreeGrafter"/>
</dbReference>
<comment type="caution">
    <text evidence="5">The sequence shown here is derived from an EMBL/GenBank/DDBJ whole genome shotgun (WGS) entry which is preliminary data.</text>
</comment>
<dbReference type="Pfam" id="PF02782">
    <property type="entry name" value="FGGY_C"/>
    <property type="match status" value="1"/>
</dbReference>
<dbReference type="GO" id="GO:0019150">
    <property type="term" value="F:D-ribulokinase activity"/>
    <property type="evidence" value="ECO:0007669"/>
    <property type="project" value="TreeGrafter"/>
</dbReference>
<comment type="similarity">
    <text evidence="1">Belongs to the FGGY kinase family.</text>
</comment>
<evidence type="ECO:0000256" key="3">
    <source>
        <dbReference type="ARBA" id="ARBA00022777"/>
    </source>
</evidence>
<sequence>GIEEVKTCGSTAAGAELRHHVLAVQLGLALAAPAVLAAGVGDVWLVGGASNSGGAVLRRFFSDARLAELTPRLDPSRPTGLGYYPLPAPGERFPLADAALQPRLTPRPDDDAVFFQGILEGIADIEAAAYGRLAEMGASPLKEVLTAGGGAANPKWTQIRQQLLGVPVRAAAQGEACYGAALLARQGARQAAAAAAAAAAE</sequence>
<dbReference type="Gene3D" id="3.30.420.40">
    <property type="match status" value="1"/>
</dbReference>
<dbReference type="GO" id="GO:0004856">
    <property type="term" value="F:D-xylulokinase activity"/>
    <property type="evidence" value="ECO:0007669"/>
    <property type="project" value="TreeGrafter"/>
</dbReference>
<feature type="non-terminal residue" evidence="5">
    <location>
        <position position="1"/>
    </location>
</feature>
<proteinExistence type="inferred from homology"/>
<reference evidence="5 6" key="1">
    <citation type="journal article" date="2017" name="Mol. Biol. Evol.">
        <title>The 4-celled Tetrabaena socialis nuclear genome reveals the essential components for genetic control of cell number at the origin of multicellularity in the volvocine lineage.</title>
        <authorList>
            <person name="Featherston J."/>
            <person name="Arakaki Y."/>
            <person name="Hanschen E.R."/>
            <person name="Ferris P.J."/>
            <person name="Michod R.E."/>
            <person name="Olson B.J.S.C."/>
            <person name="Nozaki H."/>
            <person name="Durand P.M."/>
        </authorList>
    </citation>
    <scope>NUCLEOTIDE SEQUENCE [LARGE SCALE GENOMIC DNA]</scope>
    <source>
        <strain evidence="5 6">NIES-571</strain>
    </source>
</reference>
<dbReference type="PANTHER" id="PTHR10196:SF80">
    <property type="entry name" value="D-RIBULOSE KINASE"/>
    <property type="match status" value="1"/>
</dbReference>
<dbReference type="EMBL" id="PGGS01000167">
    <property type="protein sequence ID" value="PNH07671.1"/>
    <property type="molecule type" value="Genomic_DNA"/>
</dbReference>
<evidence type="ECO:0000256" key="1">
    <source>
        <dbReference type="ARBA" id="ARBA00009156"/>
    </source>
</evidence>
<dbReference type="PANTHER" id="PTHR10196">
    <property type="entry name" value="SUGAR KINASE"/>
    <property type="match status" value="1"/>
</dbReference>
<keyword evidence="2" id="KW-0808">Transferase</keyword>
<dbReference type="OrthoDB" id="10262702at2759"/>
<dbReference type="InterPro" id="IPR043129">
    <property type="entry name" value="ATPase_NBD"/>
</dbReference>
<keyword evidence="3" id="KW-0418">Kinase</keyword>
<gene>
    <name evidence="5" type="ORF">TSOC_005809</name>
</gene>
<evidence type="ECO:0000259" key="4">
    <source>
        <dbReference type="Pfam" id="PF02782"/>
    </source>
</evidence>
<dbReference type="InterPro" id="IPR018485">
    <property type="entry name" value="FGGY_C"/>
</dbReference>
<dbReference type="AlphaFoldDB" id="A0A2J8A581"/>
<feature type="domain" description="Carbohydrate kinase FGGY C-terminal" evidence="4">
    <location>
        <begin position="34"/>
        <end position="184"/>
    </location>
</feature>
<name>A0A2J8A581_9CHLO</name>
<dbReference type="GO" id="GO:0005829">
    <property type="term" value="C:cytosol"/>
    <property type="evidence" value="ECO:0007669"/>
    <property type="project" value="TreeGrafter"/>
</dbReference>